<dbReference type="EMBL" id="MLJW01002757">
    <property type="protein sequence ID" value="OIQ73729.1"/>
    <property type="molecule type" value="Genomic_DNA"/>
</dbReference>
<accession>A0A1J5PQF3</accession>
<sequence>MQNTLWGESSEPESRGELVPLSEQRIGDDAVPTVNARNLHTFLGVGKDFSTWIKGRIEQYDFIEHHDFVTFQTAPQNGGAGNRGLRIEYHLTLDMSKELAMVERNERGRQARRYFIECERRWKASAGDSDTAMRALADPAKLRHLLANYAERVQQLETTVKEQAPKAEFHDAVADAKNYQSVEDIAKSMGIGRNTMFKFLRDDGVLMRGNNPYQHYIDAGYFKVRERVYEDNYGDQRTYVRTYVTGKGVIFIHRRLVAAGLLERQSA</sequence>
<reference evidence="4" key="1">
    <citation type="submission" date="2016-10" db="EMBL/GenBank/DDBJ databases">
        <title>Sequence of Gallionella enrichment culture.</title>
        <authorList>
            <person name="Poehlein A."/>
            <person name="Muehling M."/>
            <person name="Daniel R."/>
        </authorList>
    </citation>
    <scope>NUCLEOTIDE SEQUENCE</scope>
</reference>
<dbReference type="PANTHER" id="PTHR36180">
    <property type="entry name" value="DNA-BINDING PROTEIN-RELATED-RELATED"/>
    <property type="match status" value="1"/>
</dbReference>
<protein>
    <submittedName>
        <fullName evidence="4">Phage antirepressor protein KilAC domain protein</fullName>
    </submittedName>
</protein>
<dbReference type="AlphaFoldDB" id="A0A1J5PQF3"/>
<feature type="domain" description="AntA/AntB antirepressor" evidence="3">
    <location>
        <begin position="34"/>
        <end position="105"/>
    </location>
</feature>
<dbReference type="InterPro" id="IPR013557">
    <property type="entry name" value="AntA/B_antirep"/>
</dbReference>
<evidence type="ECO:0000259" key="3">
    <source>
        <dbReference type="Pfam" id="PF08346"/>
    </source>
</evidence>
<evidence type="ECO:0000256" key="1">
    <source>
        <dbReference type="SAM" id="MobiDB-lite"/>
    </source>
</evidence>
<dbReference type="GO" id="GO:0003677">
    <property type="term" value="F:DNA binding"/>
    <property type="evidence" value="ECO:0007669"/>
    <property type="project" value="InterPro"/>
</dbReference>
<dbReference type="PANTHER" id="PTHR36180:SF1">
    <property type="entry name" value="ANTA_ANTB ANTIREPRESSOR DOMAIN-CONTAINING PROTEIN"/>
    <property type="match status" value="1"/>
</dbReference>
<organism evidence="4">
    <name type="scientific">mine drainage metagenome</name>
    <dbReference type="NCBI Taxonomy" id="410659"/>
    <lineage>
        <taxon>unclassified sequences</taxon>
        <taxon>metagenomes</taxon>
        <taxon>ecological metagenomes</taxon>
    </lineage>
</organism>
<dbReference type="Pfam" id="PF03374">
    <property type="entry name" value="ANT"/>
    <property type="match status" value="1"/>
</dbReference>
<feature type="region of interest" description="Disordered" evidence="1">
    <location>
        <begin position="1"/>
        <end position="24"/>
    </location>
</feature>
<evidence type="ECO:0000259" key="2">
    <source>
        <dbReference type="Pfam" id="PF03374"/>
    </source>
</evidence>
<feature type="domain" description="Antirepressor protein C-terminal" evidence="2">
    <location>
        <begin position="157"/>
        <end position="256"/>
    </location>
</feature>
<gene>
    <name evidence="4" type="ORF">GALL_446310</name>
</gene>
<comment type="caution">
    <text evidence="4">The sequence shown here is derived from an EMBL/GenBank/DDBJ whole genome shotgun (WGS) entry which is preliminary data.</text>
</comment>
<evidence type="ECO:0000313" key="4">
    <source>
        <dbReference type="EMBL" id="OIQ73729.1"/>
    </source>
</evidence>
<proteinExistence type="predicted"/>
<dbReference type="Pfam" id="PF08346">
    <property type="entry name" value="AntA"/>
    <property type="match status" value="1"/>
</dbReference>
<dbReference type="InterPro" id="IPR005039">
    <property type="entry name" value="Ant_C"/>
</dbReference>
<name>A0A1J5PQF3_9ZZZZ</name>